<organism evidence="1 2">
    <name type="scientific">Parascaris univalens</name>
    <name type="common">Nematode worm</name>
    <dbReference type="NCBI Taxonomy" id="6257"/>
    <lineage>
        <taxon>Eukaryota</taxon>
        <taxon>Metazoa</taxon>
        <taxon>Ecdysozoa</taxon>
        <taxon>Nematoda</taxon>
        <taxon>Chromadorea</taxon>
        <taxon>Rhabditida</taxon>
        <taxon>Spirurina</taxon>
        <taxon>Ascaridomorpha</taxon>
        <taxon>Ascaridoidea</taxon>
        <taxon>Ascarididae</taxon>
        <taxon>Parascaris</taxon>
    </lineage>
</organism>
<name>A0A915CAR5_PARUN</name>
<proteinExistence type="predicted"/>
<dbReference type="Proteomes" id="UP000887569">
    <property type="component" value="Unplaced"/>
</dbReference>
<keyword evidence="1" id="KW-1185">Reference proteome</keyword>
<protein>
    <submittedName>
        <fullName evidence="2">Uncharacterized protein</fullName>
    </submittedName>
</protein>
<accession>A0A915CAR5</accession>
<reference evidence="2" key="1">
    <citation type="submission" date="2022-11" db="UniProtKB">
        <authorList>
            <consortium name="WormBaseParasite"/>
        </authorList>
    </citation>
    <scope>IDENTIFICATION</scope>
</reference>
<dbReference type="WBParaSite" id="PgR111X_g003_t02">
    <property type="protein sequence ID" value="PgR111X_g003_t02"/>
    <property type="gene ID" value="PgR111X_g003"/>
</dbReference>
<dbReference type="AlphaFoldDB" id="A0A915CAR5"/>
<sequence length="150" mass="17084">MLLPANISSQKRCCEIWSRTPLLFALYLRKMLVNPVDLSCISTAFEFQILRVPPRSKKRRRLKKGEQWLKPRSQNGSYESRNCLGVRAVLRQGRKLRSIYVKMLVNGCSTCGWLDPIPLIKITTIATKCLAVSTVIAAEFCKLCLLMIPL</sequence>
<evidence type="ECO:0000313" key="1">
    <source>
        <dbReference type="Proteomes" id="UP000887569"/>
    </source>
</evidence>
<evidence type="ECO:0000313" key="2">
    <source>
        <dbReference type="WBParaSite" id="PgR111X_g003_t02"/>
    </source>
</evidence>